<feature type="domain" description="Solute-binding protein family 3/N-terminal" evidence="8">
    <location>
        <begin position="24"/>
        <end position="253"/>
    </location>
</feature>
<evidence type="ECO:0000256" key="2">
    <source>
        <dbReference type="ARBA" id="ARBA00010333"/>
    </source>
</evidence>
<dbReference type="Proteomes" id="UP000028640">
    <property type="component" value="Unassembled WGS sequence"/>
</dbReference>
<comment type="caution">
    <text evidence="9">The sequence shown here is derived from an EMBL/GenBank/DDBJ whole genome shotgun (WGS) entry which is preliminary data.</text>
</comment>
<accession>A0A085G7K1</accession>
<dbReference type="InterPro" id="IPR018313">
    <property type="entry name" value="SBP_3_CS"/>
</dbReference>
<dbReference type="GeneID" id="78382685"/>
<dbReference type="SMART" id="SM00062">
    <property type="entry name" value="PBPb"/>
    <property type="match status" value="1"/>
</dbReference>
<protein>
    <submittedName>
        <fullName evidence="9">Periplasmic substrate-binding component of a lysine-arginine-ornithine transporter</fullName>
    </submittedName>
</protein>
<dbReference type="PROSITE" id="PS01039">
    <property type="entry name" value="SBP_BACTERIAL_3"/>
    <property type="match status" value="1"/>
</dbReference>
<feature type="signal peptide" evidence="7">
    <location>
        <begin position="1"/>
        <end position="21"/>
    </location>
</feature>
<sequence length="262" mass="28058">MKKYSALVLALLGSFSAMSHAETVLKFGVDPSFPPFESKAADGTLVGFDIDLGNAICKQANVKCEWVETAYDSIIPALNAKKFDAVLSAMAITPKRKAQVNFTDVLYNIPSVLVAKKGSTLDATAEALKGKVIGVSQGTTQETYAMAVWQSKGVQVVSYQNQDAVNLDLESGRIDATFTNAAAAETGFLKTKAGADFAFVGKTVLDPQYLGEGAAIALRKDDQAHMDIINKALAGIHANGVYKLLEKKYFTFDVFKNNKPSA</sequence>
<evidence type="ECO:0000259" key="8">
    <source>
        <dbReference type="SMART" id="SM00062"/>
    </source>
</evidence>
<dbReference type="InterPro" id="IPR005768">
    <property type="entry name" value="Lys_Arg_Orn-bd"/>
</dbReference>
<evidence type="ECO:0000256" key="7">
    <source>
        <dbReference type="SAM" id="SignalP"/>
    </source>
</evidence>
<reference evidence="9 10" key="1">
    <citation type="submission" date="2014-05" db="EMBL/GenBank/DDBJ databases">
        <title>ATOL: Assembling a taxonomically balanced genome-scale reconstruction of the evolutionary history of the Enterobacteriaceae.</title>
        <authorList>
            <person name="Plunkett G.III."/>
            <person name="Neeno-Eckwall E.C."/>
            <person name="Glasner J.D."/>
            <person name="Perna N.T."/>
        </authorList>
    </citation>
    <scope>NUCLEOTIDE SEQUENCE [LARGE SCALE GENOMIC DNA]</scope>
    <source>
        <strain evidence="9 10">ATCC 33852</strain>
    </source>
</reference>
<proteinExistence type="inferred from homology"/>
<comment type="subcellular location">
    <subcellularLocation>
        <location evidence="1">Periplasm</location>
    </subcellularLocation>
</comment>
<keyword evidence="5" id="KW-0574">Periplasm</keyword>
<comment type="similarity">
    <text evidence="2 6">Belongs to the bacterial solute-binding protein 3 family.</text>
</comment>
<evidence type="ECO:0000313" key="10">
    <source>
        <dbReference type="Proteomes" id="UP000028640"/>
    </source>
</evidence>
<dbReference type="Pfam" id="PF00497">
    <property type="entry name" value="SBP_bac_3"/>
    <property type="match status" value="1"/>
</dbReference>
<evidence type="ECO:0000313" key="9">
    <source>
        <dbReference type="EMBL" id="KFC79696.1"/>
    </source>
</evidence>
<dbReference type="PANTHER" id="PTHR35936">
    <property type="entry name" value="MEMBRANE-BOUND LYTIC MUREIN TRANSGLYCOSYLASE F"/>
    <property type="match status" value="1"/>
</dbReference>
<dbReference type="Gene3D" id="3.40.190.10">
    <property type="entry name" value="Periplasmic binding protein-like II"/>
    <property type="match status" value="2"/>
</dbReference>
<name>A0A085G7K1_EWIA3</name>
<keyword evidence="4 7" id="KW-0732">Signal</keyword>
<dbReference type="SUPFAM" id="SSF53850">
    <property type="entry name" value="Periplasmic binding protein-like II"/>
    <property type="match status" value="1"/>
</dbReference>
<dbReference type="CDD" id="cd13703">
    <property type="entry name" value="PBP2_HisJ_LAO"/>
    <property type="match status" value="1"/>
</dbReference>
<keyword evidence="10" id="KW-1185">Reference proteome</keyword>
<evidence type="ECO:0000256" key="4">
    <source>
        <dbReference type="ARBA" id="ARBA00022729"/>
    </source>
</evidence>
<feature type="chain" id="PRO_5001790830" evidence="7">
    <location>
        <begin position="22"/>
        <end position="262"/>
    </location>
</feature>
<evidence type="ECO:0000256" key="6">
    <source>
        <dbReference type="RuleBase" id="RU003744"/>
    </source>
</evidence>
<dbReference type="RefSeq" id="WP_034792595.1">
    <property type="nucleotide sequence ID" value="NZ_JMPJ01000064.1"/>
</dbReference>
<dbReference type="GO" id="GO:0030288">
    <property type="term" value="C:outer membrane-bounded periplasmic space"/>
    <property type="evidence" value="ECO:0007669"/>
    <property type="project" value="InterPro"/>
</dbReference>
<keyword evidence="3" id="KW-0813">Transport</keyword>
<dbReference type="AlphaFoldDB" id="A0A085G7K1"/>
<evidence type="ECO:0000256" key="3">
    <source>
        <dbReference type="ARBA" id="ARBA00022448"/>
    </source>
</evidence>
<dbReference type="NCBIfam" id="TIGR01096">
    <property type="entry name" value="3A0103s03R"/>
    <property type="match status" value="1"/>
</dbReference>
<evidence type="ECO:0000256" key="5">
    <source>
        <dbReference type="ARBA" id="ARBA00022764"/>
    </source>
</evidence>
<evidence type="ECO:0000256" key="1">
    <source>
        <dbReference type="ARBA" id="ARBA00004418"/>
    </source>
</evidence>
<dbReference type="InterPro" id="IPR001638">
    <property type="entry name" value="Solute-binding_3/MltF_N"/>
</dbReference>
<gene>
    <name evidence="9" type="ORF">GEAM_2848</name>
</gene>
<dbReference type="EMBL" id="JMPJ01000064">
    <property type="protein sequence ID" value="KFC79696.1"/>
    <property type="molecule type" value="Genomic_DNA"/>
</dbReference>
<organism evidence="9 10">
    <name type="scientific">Ewingella americana (strain ATCC 33852 / DSM 4580 / CCUG 14506 / JCM 5911 / LMG 7869 / NCTC 12157 / CDC 1468-78)</name>
    <dbReference type="NCBI Taxonomy" id="910964"/>
    <lineage>
        <taxon>Bacteria</taxon>
        <taxon>Pseudomonadati</taxon>
        <taxon>Pseudomonadota</taxon>
        <taxon>Gammaproteobacteria</taxon>
        <taxon>Enterobacterales</taxon>
        <taxon>Yersiniaceae</taxon>
        <taxon>Ewingella</taxon>
    </lineage>
</organism>
<dbReference type="eggNOG" id="COG0834">
    <property type="taxonomic scope" value="Bacteria"/>
</dbReference>
<dbReference type="PANTHER" id="PTHR35936:SF13">
    <property type="entry name" value="HISTIDINE-BINDING PERIPLASMIC PROTEIN"/>
    <property type="match status" value="1"/>
</dbReference>
<dbReference type="STRING" id="910964.GEAM_2848"/>